<feature type="binding site" evidence="7">
    <location>
        <position position="223"/>
    </location>
    <ligand>
        <name>pyridoxal 5'-phosphate</name>
        <dbReference type="ChEBI" id="CHEBI:597326"/>
    </ligand>
</feature>
<dbReference type="UniPathway" id="UPA00078">
    <property type="reaction ID" value="UER00160"/>
</dbReference>
<dbReference type="EMBL" id="PYLO01000003">
    <property type="protein sequence ID" value="PST36844.1"/>
    <property type="molecule type" value="Genomic_DNA"/>
</dbReference>
<dbReference type="GO" id="GO:0004015">
    <property type="term" value="F:adenosylmethionine-8-amino-7-oxononanoate transaminase activity"/>
    <property type="evidence" value="ECO:0007669"/>
    <property type="project" value="UniProtKB-UniRule"/>
</dbReference>
<dbReference type="Gene3D" id="3.40.640.10">
    <property type="entry name" value="Type I PLP-dependent aspartate aminotransferase-like (Major domain)"/>
    <property type="match status" value="1"/>
</dbReference>
<dbReference type="RefSeq" id="WP_107001063.1">
    <property type="nucleotide sequence ID" value="NZ_DBFVRN010000095.1"/>
</dbReference>
<gene>
    <name evidence="7 8" type="primary">bioA</name>
    <name evidence="8" type="ORF">C7U56_09785</name>
</gene>
<keyword evidence="9" id="KW-1185">Reference proteome</keyword>
<dbReference type="InterPro" id="IPR005815">
    <property type="entry name" value="BioA"/>
</dbReference>
<comment type="function">
    <text evidence="7">Catalyzes the transfer of the alpha-amino group from S-adenosyl-L-methionine (SAM) to 7-keto-8-aminopelargonic acid (KAPA) to form 7,8-diaminopelargonic acid (DAPA). It is the only aminotransferase known to utilize SAM as an amino donor.</text>
</comment>
<sequence>MIWYPYEQLKTMKAPYEIVDANGVYLYTKDQKLIDSVSSWWSVIHGYKHPVINQAIISQVEKFSHVMLGGLTHEPARRLSEKLASWLPGDLDYCFFSDSGSVAVEVALKMALQYYMNRGDEKRTMILALEHAYHGDTFKTMEAGDDEDYHFVLKAYGASPYVVHIPTEIPALEKAFEQYHDKLNCVLVEPLLQGAGGMRMYDISFLEKARELCDKYGVLLVFDEVATGFGRTGNRFVADRVLPDILVLGKALTGGYIGHAATVANKKVFDGFFDDNPEHALMHGPTFMGNALACSAALASIELFETQNYMEKIQKIEAITRREMEGFTDPRIREVRMMGGCVCVEVYDPAVLKGYQEYAYKRGVFSRPFLNYLYAMVPYIIKEEELVQVLQCMKDWFARR</sequence>
<evidence type="ECO:0000256" key="1">
    <source>
        <dbReference type="ARBA" id="ARBA00001933"/>
    </source>
</evidence>
<keyword evidence="2 7" id="KW-0032">Aminotransferase</keyword>
<dbReference type="HAMAP" id="MF_00834">
    <property type="entry name" value="BioA"/>
    <property type="match status" value="1"/>
</dbReference>
<comment type="catalytic activity">
    <reaction evidence="7">
        <text>(8S)-8-amino-7-oxononanoate + S-adenosyl-L-methionine = S-adenosyl-4-methylsulfanyl-2-oxobutanoate + (7R,8S)-7,8-diammoniononanoate</text>
        <dbReference type="Rhea" id="RHEA:16861"/>
        <dbReference type="ChEBI" id="CHEBI:16490"/>
        <dbReference type="ChEBI" id="CHEBI:59789"/>
        <dbReference type="ChEBI" id="CHEBI:149468"/>
        <dbReference type="ChEBI" id="CHEBI:149469"/>
        <dbReference type="EC" id="2.6.1.62"/>
    </reaction>
</comment>
<keyword evidence="6 7" id="KW-0663">Pyridoxal phosphate</keyword>
<feature type="binding site" evidence="7">
    <location>
        <position position="133"/>
    </location>
    <ligand>
        <name>substrate</name>
    </ligand>
</feature>
<feature type="binding site" evidence="7">
    <location>
        <position position="284"/>
    </location>
    <ligand>
        <name>substrate</name>
    </ligand>
</feature>
<dbReference type="Pfam" id="PF00202">
    <property type="entry name" value="Aminotran_3"/>
    <property type="match status" value="1"/>
</dbReference>
<dbReference type="Proteomes" id="UP000241048">
    <property type="component" value="Unassembled WGS sequence"/>
</dbReference>
<feature type="modified residue" description="N6-(pyridoxal phosphate)lysine" evidence="7">
    <location>
        <position position="250"/>
    </location>
</feature>
<dbReference type="InterPro" id="IPR005814">
    <property type="entry name" value="Aminotrans_3"/>
</dbReference>
<dbReference type="GO" id="GO:0030170">
    <property type="term" value="F:pyridoxal phosphate binding"/>
    <property type="evidence" value="ECO:0007669"/>
    <property type="project" value="UniProtKB-UniRule"/>
</dbReference>
<name>A0A2T3FNI5_9CLOT</name>
<feature type="binding site" evidence="7">
    <location>
        <position position="367"/>
    </location>
    <ligand>
        <name>substrate</name>
    </ligand>
</feature>
<evidence type="ECO:0000313" key="8">
    <source>
        <dbReference type="EMBL" id="PST36844.1"/>
    </source>
</evidence>
<evidence type="ECO:0000256" key="6">
    <source>
        <dbReference type="ARBA" id="ARBA00022898"/>
    </source>
</evidence>
<keyword evidence="3 7" id="KW-0808">Transferase</keyword>
<dbReference type="GO" id="GO:0005737">
    <property type="term" value="C:cytoplasm"/>
    <property type="evidence" value="ECO:0007669"/>
    <property type="project" value="UniProtKB-SubCell"/>
</dbReference>
<keyword evidence="4 7" id="KW-0949">S-adenosyl-L-methionine</keyword>
<organism evidence="8 9">
    <name type="scientific">Clostridium fessum</name>
    <dbReference type="NCBI Taxonomy" id="2126740"/>
    <lineage>
        <taxon>Bacteria</taxon>
        <taxon>Bacillati</taxon>
        <taxon>Bacillota</taxon>
        <taxon>Clostridia</taxon>
        <taxon>Eubacteriales</taxon>
        <taxon>Clostridiaceae</taxon>
        <taxon>Clostridium</taxon>
    </lineage>
</organism>
<dbReference type="InterPro" id="IPR015424">
    <property type="entry name" value="PyrdxlP-dep_Trfase"/>
</dbReference>
<reference evidence="8 9" key="1">
    <citation type="submission" date="2018-03" db="EMBL/GenBank/DDBJ databases">
        <title>Lachnoclostridium SNUG30386 gen.nov., sp.nov., isolated from human faeces.</title>
        <authorList>
            <person name="Seo B."/>
            <person name="Jeon K."/>
            <person name="Ko G."/>
        </authorList>
    </citation>
    <scope>NUCLEOTIDE SEQUENCE [LARGE SCALE GENOMIC DNA]</scope>
    <source>
        <strain evidence="8 9">SNUG30386</strain>
    </source>
</reference>
<dbReference type="PANTHER" id="PTHR42684">
    <property type="entry name" value="ADENOSYLMETHIONINE-8-AMINO-7-OXONONANOATE AMINOTRANSFERASE"/>
    <property type="match status" value="1"/>
</dbReference>
<dbReference type="AlphaFoldDB" id="A0A2T3FNI5"/>
<evidence type="ECO:0000256" key="3">
    <source>
        <dbReference type="ARBA" id="ARBA00022679"/>
    </source>
</evidence>
<dbReference type="Gene3D" id="3.90.1150.10">
    <property type="entry name" value="Aspartate Aminotransferase, domain 1"/>
    <property type="match status" value="1"/>
</dbReference>
<feature type="binding site" evidence="7">
    <location>
        <position position="40"/>
    </location>
    <ligand>
        <name>substrate</name>
    </ligand>
</feature>
<dbReference type="NCBIfam" id="TIGR00508">
    <property type="entry name" value="bioA"/>
    <property type="match status" value="1"/>
</dbReference>
<comment type="cofactor">
    <cofactor evidence="1 7">
        <name>pyridoxal 5'-phosphate</name>
        <dbReference type="ChEBI" id="CHEBI:597326"/>
    </cofactor>
</comment>
<accession>A0A2T3FNI5</accession>
<feature type="site" description="Participates in the substrate recognition with KAPA and in a stacking interaction with the adenine ring of SAM" evidence="7">
    <location>
        <position position="6"/>
    </location>
</feature>
<dbReference type="CDD" id="cd00610">
    <property type="entry name" value="OAT_like"/>
    <property type="match status" value="1"/>
</dbReference>
<feature type="binding site" evidence="7">
    <location>
        <begin position="285"/>
        <end position="286"/>
    </location>
    <ligand>
        <name>pyridoxal 5'-phosphate</name>
        <dbReference type="ChEBI" id="CHEBI:597326"/>
    </ligand>
</feature>
<dbReference type="PANTHER" id="PTHR42684:SF3">
    <property type="entry name" value="ADENOSYLMETHIONINE-8-AMINO-7-OXONONANOATE AMINOTRANSFERASE"/>
    <property type="match status" value="1"/>
</dbReference>
<comment type="caution">
    <text evidence="8">The sequence shown here is derived from an EMBL/GenBank/DDBJ whole genome shotgun (WGS) entry which is preliminary data.</text>
</comment>
<dbReference type="InterPro" id="IPR015421">
    <property type="entry name" value="PyrdxlP-dep_Trfase_major"/>
</dbReference>
<dbReference type="SUPFAM" id="SSF53383">
    <property type="entry name" value="PLP-dependent transferases"/>
    <property type="match status" value="1"/>
</dbReference>
<proteinExistence type="inferred from homology"/>
<dbReference type="InterPro" id="IPR015422">
    <property type="entry name" value="PyrdxlP-dep_Trfase_small"/>
</dbReference>
<keyword evidence="7" id="KW-0963">Cytoplasm</keyword>
<feature type="binding site" evidence="7">
    <location>
        <begin position="100"/>
        <end position="101"/>
    </location>
    <ligand>
        <name>pyridoxal 5'-phosphate</name>
        <dbReference type="ChEBI" id="CHEBI:597326"/>
    </ligand>
</feature>
<evidence type="ECO:0000256" key="4">
    <source>
        <dbReference type="ARBA" id="ARBA00022691"/>
    </source>
</evidence>
<comment type="subunit">
    <text evidence="7">Homodimer.</text>
</comment>
<dbReference type="InterPro" id="IPR049704">
    <property type="entry name" value="Aminotrans_3_PPA_site"/>
</dbReference>
<evidence type="ECO:0000256" key="7">
    <source>
        <dbReference type="HAMAP-Rule" id="MF_00834"/>
    </source>
</evidence>
<comment type="subcellular location">
    <subcellularLocation>
        <location evidence="7">Cytoplasm</location>
    </subcellularLocation>
</comment>
<comment type="similarity">
    <text evidence="7">Belongs to the class-III pyridoxal-phosphate-dependent aminotransferase family. BioA subfamily.</text>
</comment>
<dbReference type="EC" id="2.6.1.62" evidence="7"/>
<dbReference type="PROSITE" id="PS00600">
    <property type="entry name" value="AA_TRANSFER_CLASS_3"/>
    <property type="match status" value="1"/>
</dbReference>
<keyword evidence="5 7" id="KW-0093">Biotin biosynthesis</keyword>
<evidence type="ECO:0000313" key="9">
    <source>
        <dbReference type="Proteomes" id="UP000241048"/>
    </source>
</evidence>
<evidence type="ECO:0000256" key="2">
    <source>
        <dbReference type="ARBA" id="ARBA00022576"/>
    </source>
</evidence>
<feature type="binding site" evidence="7">
    <location>
        <position position="250"/>
    </location>
    <ligand>
        <name>substrate</name>
    </ligand>
</feature>
<comment type="pathway">
    <text evidence="7">Cofactor biosynthesis; biotin biosynthesis; 7,8-diaminononanoate from 8-amino-7-oxononanoate (SAM route): step 1/1.</text>
</comment>
<evidence type="ECO:0000256" key="5">
    <source>
        <dbReference type="ARBA" id="ARBA00022756"/>
    </source>
</evidence>
<protein>
    <recommendedName>
        <fullName evidence="7">Adenosylmethionine-8-amino-7-oxononanoate aminotransferase</fullName>
        <ecNumber evidence="7">2.6.1.62</ecNumber>
    </recommendedName>
    <alternativeName>
        <fullName evidence="7">7,8-diamino-pelargonic acid aminotransferase</fullName>
        <shortName evidence="7">DAPA AT</shortName>
        <shortName evidence="7">DAPA aminotransferase</shortName>
    </alternativeName>
    <alternativeName>
        <fullName evidence="7">7,8-diaminononanoate synthase</fullName>
        <shortName evidence="7">DANS</shortName>
    </alternativeName>
    <alternativeName>
        <fullName evidence="7">Diaminopelargonic acid synthase</fullName>
    </alternativeName>
</protein>
<dbReference type="GO" id="GO:0004141">
    <property type="term" value="F:dethiobiotin synthase activity"/>
    <property type="evidence" value="ECO:0007669"/>
    <property type="project" value="TreeGrafter"/>
</dbReference>
<dbReference type="GO" id="GO:0009102">
    <property type="term" value="P:biotin biosynthetic process"/>
    <property type="evidence" value="ECO:0007669"/>
    <property type="project" value="UniProtKB-UniRule"/>
</dbReference>